<evidence type="ECO:0000256" key="20">
    <source>
        <dbReference type="ARBA" id="ARBA00047899"/>
    </source>
</evidence>
<evidence type="ECO:0000256" key="10">
    <source>
        <dbReference type="ARBA" id="ARBA00022692"/>
    </source>
</evidence>
<dbReference type="InterPro" id="IPR001611">
    <property type="entry name" value="Leu-rich_rpt"/>
</dbReference>
<reference evidence="26" key="2">
    <citation type="journal article" date="2024" name="Plant">
        <title>Genomic evolution and insights into agronomic trait innovations of Sesamum species.</title>
        <authorList>
            <person name="Miao H."/>
            <person name="Wang L."/>
            <person name="Qu L."/>
            <person name="Liu H."/>
            <person name="Sun Y."/>
            <person name="Le M."/>
            <person name="Wang Q."/>
            <person name="Wei S."/>
            <person name="Zheng Y."/>
            <person name="Lin W."/>
            <person name="Duan Y."/>
            <person name="Cao H."/>
            <person name="Xiong S."/>
            <person name="Wang X."/>
            <person name="Wei L."/>
            <person name="Li C."/>
            <person name="Ma Q."/>
            <person name="Ju M."/>
            <person name="Zhao R."/>
            <person name="Li G."/>
            <person name="Mu C."/>
            <person name="Tian Q."/>
            <person name="Mei H."/>
            <person name="Zhang T."/>
            <person name="Gao T."/>
            <person name="Zhang H."/>
        </authorList>
    </citation>
    <scope>NUCLEOTIDE SEQUENCE</scope>
    <source>
        <strain evidence="26">G01</strain>
    </source>
</reference>
<dbReference type="Pfam" id="PF00560">
    <property type="entry name" value="LRR_1"/>
    <property type="match status" value="6"/>
</dbReference>
<evidence type="ECO:0000256" key="4">
    <source>
        <dbReference type="ARBA" id="ARBA00012513"/>
    </source>
</evidence>
<accession>A0AAW2MQ62</accession>
<dbReference type="InterPro" id="IPR055414">
    <property type="entry name" value="LRR_R13L4/SHOC2-like"/>
</dbReference>
<evidence type="ECO:0000256" key="23">
    <source>
        <dbReference type="SAM" id="Phobius"/>
    </source>
</evidence>
<evidence type="ECO:0000256" key="1">
    <source>
        <dbReference type="ARBA" id="ARBA00004162"/>
    </source>
</evidence>
<name>A0AAW2MQ62_9LAMI</name>
<dbReference type="SMART" id="SM00220">
    <property type="entry name" value="S_TKc"/>
    <property type="match status" value="1"/>
</dbReference>
<dbReference type="InterPro" id="IPR011009">
    <property type="entry name" value="Kinase-like_dom_sf"/>
</dbReference>
<comment type="similarity">
    <text evidence="3">Belongs to the protein kinase superfamily. Ser/Thr protein kinase family.</text>
</comment>
<dbReference type="Pfam" id="PF13855">
    <property type="entry name" value="LRR_8"/>
    <property type="match status" value="1"/>
</dbReference>
<dbReference type="FunFam" id="3.30.200.20:FF:000432">
    <property type="entry name" value="LRR receptor-like serine/threonine-protein kinase EFR"/>
    <property type="match status" value="1"/>
</dbReference>
<dbReference type="Pfam" id="PF23598">
    <property type="entry name" value="LRR_14"/>
    <property type="match status" value="1"/>
</dbReference>
<dbReference type="InterPro" id="IPR013210">
    <property type="entry name" value="LRR_N_plant-typ"/>
</dbReference>
<dbReference type="SMART" id="SM00369">
    <property type="entry name" value="LRR_TYP"/>
    <property type="match status" value="8"/>
</dbReference>
<dbReference type="GO" id="GO:0051707">
    <property type="term" value="P:response to other organism"/>
    <property type="evidence" value="ECO:0007669"/>
    <property type="project" value="UniProtKB-ARBA"/>
</dbReference>
<evidence type="ECO:0000256" key="22">
    <source>
        <dbReference type="PROSITE-ProRule" id="PRU10141"/>
    </source>
</evidence>
<evidence type="ECO:0000313" key="26">
    <source>
        <dbReference type="EMBL" id="KAL0333211.1"/>
    </source>
</evidence>
<organism evidence="26">
    <name type="scientific">Sesamum angustifolium</name>
    <dbReference type="NCBI Taxonomy" id="2727405"/>
    <lineage>
        <taxon>Eukaryota</taxon>
        <taxon>Viridiplantae</taxon>
        <taxon>Streptophyta</taxon>
        <taxon>Embryophyta</taxon>
        <taxon>Tracheophyta</taxon>
        <taxon>Spermatophyta</taxon>
        <taxon>Magnoliopsida</taxon>
        <taxon>eudicotyledons</taxon>
        <taxon>Gunneridae</taxon>
        <taxon>Pentapetalae</taxon>
        <taxon>asterids</taxon>
        <taxon>lamiids</taxon>
        <taxon>Lamiales</taxon>
        <taxon>Pedaliaceae</taxon>
        <taxon>Sesamum</taxon>
    </lineage>
</organism>
<evidence type="ECO:0000256" key="11">
    <source>
        <dbReference type="ARBA" id="ARBA00022729"/>
    </source>
</evidence>
<keyword evidence="7" id="KW-0597">Phosphoprotein</keyword>
<dbReference type="GO" id="GO:0004674">
    <property type="term" value="F:protein serine/threonine kinase activity"/>
    <property type="evidence" value="ECO:0007669"/>
    <property type="project" value="UniProtKB-KW"/>
</dbReference>
<evidence type="ECO:0000256" key="7">
    <source>
        <dbReference type="ARBA" id="ARBA00022553"/>
    </source>
</evidence>
<dbReference type="InterPro" id="IPR032675">
    <property type="entry name" value="LRR_dom_sf"/>
</dbReference>
<dbReference type="PROSITE" id="PS50011">
    <property type="entry name" value="PROTEIN_KINASE_DOM"/>
    <property type="match status" value="1"/>
</dbReference>
<keyword evidence="19" id="KW-0325">Glycoprotein</keyword>
<keyword evidence="15 22" id="KW-0067">ATP-binding</keyword>
<comment type="catalytic activity">
    <reaction evidence="21">
        <text>L-seryl-[protein] + ATP = O-phospho-L-seryl-[protein] + ADP + H(+)</text>
        <dbReference type="Rhea" id="RHEA:17989"/>
        <dbReference type="Rhea" id="RHEA-COMP:9863"/>
        <dbReference type="Rhea" id="RHEA-COMP:11604"/>
        <dbReference type="ChEBI" id="CHEBI:15378"/>
        <dbReference type="ChEBI" id="CHEBI:29999"/>
        <dbReference type="ChEBI" id="CHEBI:30616"/>
        <dbReference type="ChEBI" id="CHEBI:83421"/>
        <dbReference type="ChEBI" id="CHEBI:456216"/>
        <dbReference type="EC" id="2.7.11.1"/>
    </reaction>
</comment>
<dbReference type="GO" id="GO:0005524">
    <property type="term" value="F:ATP binding"/>
    <property type="evidence" value="ECO:0007669"/>
    <property type="project" value="UniProtKB-UniRule"/>
</dbReference>
<evidence type="ECO:0000256" key="6">
    <source>
        <dbReference type="ARBA" id="ARBA00022527"/>
    </source>
</evidence>
<gene>
    <name evidence="26" type="ORF">Sangu_1477300</name>
</gene>
<dbReference type="FunFam" id="3.80.10.10:FF:000095">
    <property type="entry name" value="LRR receptor-like serine/threonine-protein kinase GSO1"/>
    <property type="match status" value="1"/>
</dbReference>
<evidence type="ECO:0000256" key="24">
    <source>
        <dbReference type="SAM" id="SignalP"/>
    </source>
</evidence>
<dbReference type="EMBL" id="JACGWK010000009">
    <property type="protein sequence ID" value="KAL0333211.1"/>
    <property type="molecule type" value="Genomic_DNA"/>
</dbReference>
<dbReference type="PANTHER" id="PTHR27000">
    <property type="entry name" value="LEUCINE-RICH REPEAT RECEPTOR-LIKE PROTEIN KINASE FAMILY PROTEIN-RELATED"/>
    <property type="match status" value="1"/>
</dbReference>
<dbReference type="GO" id="GO:0005886">
    <property type="term" value="C:plasma membrane"/>
    <property type="evidence" value="ECO:0007669"/>
    <property type="project" value="UniProtKB-SubCell"/>
</dbReference>
<evidence type="ECO:0000256" key="16">
    <source>
        <dbReference type="ARBA" id="ARBA00022989"/>
    </source>
</evidence>
<dbReference type="Gene3D" id="1.10.510.10">
    <property type="entry name" value="Transferase(Phosphotransferase) domain 1"/>
    <property type="match status" value="1"/>
</dbReference>
<feature type="transmembrane region" description="Helical" evidence="23">
    <location>
        <begin position="655"/>
        <end position="675"/>
    </location>
</feature>
<feature type="chain" id="PRO_5043901410" description="non-specific serine/threonine protein kinase" evidence="24">
    <location>
        <begin position="29"/>
        <end position="1022"/>
    </location>
</feature>
<keyword evidence="6" id="KW-0723">Serine/threonine-protein kinase</keyword>
<protein>
    <recommendedName>
        <fullName evidence="4">non-specific serine/threonine protein kinase</fullName>
        <ecNumber evidence="4">2.7.11.1</ecNumber>
    </recommendedName>
</protein>
<evidence type="ECO:0000256" key="13">
    <source>
        <dbReference type="ARBA" id="ARBA00022741"/>
    </source>
</evidence>
<keyword evidence="17 23" id="KW-0472">Membrane</keyword>
<dbReference type="SUPFAM" id="SSF56112">
    <property type="entry name" value="Protein kinase-like (PK-like)"/>
    <property type="match status" value="1"/>
</dbReference>
<evidence type="ECO:0000256" key="12">
    <source>
        <dbReference type="ARBA" id="ARBA00022737"/>
    </source>
</evidence>
<proteinExistence type="inferred from homology"/>
<dbReference type="PRINTS" id="PR00019">
    <property type="entry name" value="LEURICHRPT"/>
</dbReference>
<keyword evidence="10 23" id="KW-0812">Transmembrane</keyword>
<dbReference type="PANTHER" id="PTHR27000:SF777">
    <property type="entry name" value="PROTEIN KINASE DOMAIN-CONTAINING PROTEIN"/>
    <property type="match status" value="1"/>
</dbReference>
<keyword evidence="14 26" id="KW-0418">Kinase</keyword>
<keyword evidence="8" id="KW-0433">Leucine-rich repeat</keyword>
<dbReference type="InterPro" id="IPR017441">
    <property type="entry name" value="Protein_kinase_ATP_BS"/>
</dbReference>
<dbReference type="FunFam" id="1.10.510.10:FF:000358">
    <property type="entry name" value="Putative leucine-rich repeat receptor-like serine/threonine-protein kinase"/>
    <property type="match status" value="1"/>
</dbReference>
<evidence type="ECO:0000256" key="19">
    <source>
        <dbReference type="ARBA" id="ARBA00023180"/>
    </source>
</evidence>
<dbReference type="AlphaFoldDB" id="A0AAW2MQ62"/>
<dbReference type="PROSITE" id="PS00107">
    <property type="entry name" value="PROTEIN_KINASE_ATP"/>
    <property type="match status" value="1"/>
</dbReference>
<dbReference type="CDD" id="cd14066">
    <property type="entry name" value="STKc_IRAK"/>
    <property type="match status" value="1"/>
</dbReference>
<evidence type="ECO:0000256" key="15">
    <source>
        <dbReference type="ARBA" id="ARBA00022840"/>
    </source>
</evidence>
<evidence type="ECO:0000256" key="18">
    <source>
        <dbReference type="ARBA" id="ARBA00023170"/>
    </source>
</evidence>
<evidence type="ECO:0000256" key="9">
    <source>
        <dbReference type="ARBA" id="ARBA00022679"/>
    </source>
</evidence>
<evidence type="ECO:0000256" key="21">
    <source>
        <dbReference type="ARBA" id="ARBA00048679"/>
    </source>
</evidence>
<comment type="subcellular location">
    <subcellularLocation>
        <location evidence="1">Cell membrane</location>
        <topology evidence="1">Single-pass membrane protein</topology>
    </subcellularLocation>
    <subcellularLocation>
        <location evidence="2">Membrane</location>
        <topology evidence="2">Single-pass type I membrane protein</topology>
    </subcellularLocation>
</comment>
<evidence type="ECO:0000256" key="5">
    <source>
        <dbReference type="ARBA" id="ARBA00022475"/>
    </source>
</evidence>
<dbReference type="InterPro" id="IPR008271">
    <property type="entry name" value="Ser/Thr_kinase_AS"/>
</dbReference>
<evidence type="ECO:0000256" key="8">
    <source>
        <dbReference type="ARBA" id="ARBA00022614"/>
    </source>
</evidence>
<keyword evidence="9" id="KW-0808">Transferase</keyword>
<feature type="domain" description="Protein kinase" evidence="25">
    <location>
        <begin position="711"/>
        <end position="1006"/>
    </location>
</feature>
<keyword evidence="5" id="KW-1003">Cell membrane</keyword>
<sequence>MASSFPISRWLLLLFFIFLFHSQYLTSAQLQISNATDKLALLAIKAEITHDPLEFFTSWNDSVHFCGWPGVTCGRLHQRVTNLNLASLSLVGTLSPHISNLTFLKGINLELNTFHGRIPTEIGGLFRLRHLNLTNNSFSGEIPANISGCSSLELIRLGWNRLTGSIPSQLGTLPKLEKIHFHYNNLSGTIPESLGNLSSIRSFSFAVNNFQGAIPAVLGQLKNLTFLGLGLNKLTGTIPPAILNLSSLASLSLPYNQLEGTLPDDLGFTLPNLQVLNLGHNLLTGPLPTSLSNASNLVELDITGSYLNGKISIDFGGLPNLWWLILASNPLGIGASDDLKFFDSLTKCRNLKVLDLSDCRFGGTLPYSVANLSTNLLTFRLGGNEVSGSINVGIENLVNLTELQLQKNKFTGGVPAVLGNLSELRLLDLSENELSGSIPPSLSRPSHLYMLRLTKNHLNGSIPLSFGNFQYLQDLDLSQNNLSGPIPNNLMKLSSLTVSLNLADNQLSGSLPSEVGELKNLEYLDVSENRLSGEIPVSLGSCVSLGRLDMAGNSFQGPIPSSFSSLRGLEYLNLSHNNLSGRIPGFLQRFSLKNLNLSFNQFEGQLPSDGIFSNASAFSVTGNNKLCGGKPELKLSICPKNELEKQKSHHLELKLMIPLLSGLVALVLIVSLLIIRRLRKAHTAPLVSAPSEIRLFSQVTYDSLHKATDGFSSANFVGAGGFASVYKGTMESGRKIVAVKVFNVQSRGNIKSFLAECRTLRNIRHRNLVRVHTACSTIDYSGKEFKALVYEFMPNGSLERWLHGISKEQNSNEELSGLGLSLAQRVSIATDVASALDYLHHHCPRTIVHCDLKPSNILLDDQMVAHLGDFGLSKFIPEVFSTSHPHSSSVGVRGTIGYAPPEYGMGSNYSPEGDIYSYGILLLETFTGKRPTDGGFEDGFNLHNFVKMALPERVVGEILDPLIALDGGKGEEDCLISIMRIGVACSMESPKERMNIADVIKELELIKRNLPAISRNQCSTCE</sequence>
<dbReference type="InterPro" id="IPR000719">
    <property type="entry name" value="Prot_kinase_dom"/>
</dbReference>
<evidence type="ECO:0000256" key="14">
    <source>
        <dbReference type="ARBA" id="ARBA00022777"/>
    </source>
</evidence>
<keyword evidence="11 24" id="KW-0732">Signal</keyword>
<dbReference type="InterPro" id="IPR003591">
    <property type="entry name" value="Leu-rich_rpt_typical-subtyp"/>
</dbReference>
<dbReference type="FunFam" id="3.80.10.10:FF:000288">
    <property type="entry name" value="LRR receptor-like serine/threonine-protein kinase EFR"/>
    <property type="match status" value="1"/>
</dbReference>
<dbReference type="Gene3D" id="3.80.10.10">
    <property type="entry name" value="Ribonuclease Inhibitor"/>
    <property type="match status" value="3"/>
</dbReference>
<evidence type="ECO:0000256" key="2">
    <source>
        <dbReference type="ARBA" id="ARBA00004479"/>
    </source>
</evidence>
<keyword evidence="12" id="KW-0677">Repeat</keyword>
<feature type="signal peptide" evidence="24">
    <location>
        <begin position="1"/>
        <end position="28"/>
    </location>
</feature>
<keyword evidence="13 22" id="KW-0547">Nucleotide-binding</keyword>
<dbReference type="PROSITE" id="PS00108">
    <property type="entry name" value="PROTEIN_KINASE_ST"/>
    <property type="match status" value="1"/>
</dbReference>
<dbReference type="GO" id="GO:0006952">
    <property type="term" value="P:defense response"/>
    <property type="evidence" value="ECO:0007669"/>
    <property type="project" value="UniProtKB-ARBA"/>
</dbReference>
<keyword evidence="18 26" id="KW-0675">Receptor</keyword>
<evidence type="ECO:0000256" key="3">
    <source>
        <dbReference type="ARBA" id="ARBA00008684"/>
    </source>
</evidence>
<evidence type="ECO:0000256" key="17">
    <source>
        <dbReference type="ARBA" id="ARBA00023136"/>
    </source>
</evidence>
<keyword evidence="16 23" id="KW-1133">Transmembrane helix</keyword>
<feature type="binding site" evidence="22">
    <location>
        <position position="740"/>
    </location>
    <ligand>
        <name>ATP</name>
        <dbReference type="ChEBI" id="CHEBI:30616"/>
    </ligand>
</feature>
<dbReference type="Gene3D" id="3.30.200.20">
    <property type="entry name" value="Phosphorylase Kinase, domain 1"/>
    <property type="match status" value="1"/>
</dbReference>
<comment type="caution">
    <text evidence="26">The sequence shown here is derived from an EMBL/GenBank/DDBJ whole genome shotgun (WGS) entry which is preliminary data.</text>
</comment>
<evidence type="ECO:0000259" key="25">
    <source>
        <dbReference type="PROSITE" id="PS50011"/>
    </source>
</evidence>
<dbReference type="Pfam" id="PF08263">
    <property type="entry name" value="LRRNT_2"/>
    <property type="match status" value="1"/>
</dbReference>
<dbReference type="EC" id="2.7.11.1" evidence="4"/>
<comment type="catalytic activity">
    <reaction evidence="20">
        <text>L-threonyl-[protein] + ATP = O-phospho-L-threonyl-[protein] + ADP + H(+)</text>
        <dbReference type="Rhea" id="RHEA:46608"/>
        <dbReference type="Rhea" id="RHEA-COMP:11060"/>
        <dbReference type="Rhea" id="RHEA-COMP:11605"/>
        <dbReference type="ChEBI" id="CHEBI:15378"/>
        <dbReference type="ChEBI" id="CHEBI:30013"/>
        <dbReference type="ChEBI" id="CHEBI:30616"/>
        <dbReference type="ChEBI" id="CHEBI:61977"/>
        <dbReference type="ChEBI" id="CHEBI:456216"/>
        <dbReference type="EC" id="2.7.11.1"/>
    </reaction>
</comment>
<dbReference type="Pfam" id="PF00069">
    <property type="entry name" value="Pkinase"/>
    <property type="match status" value="1"/>
</dbReference>
<reference evidence="26" key="1">
    <citation type="submission" date="2020-06" db="EMBL/GenBank/DDBJ databases">
        <authorList>
            <person name="Li T."/>
            <person name="Hu X."/>
            <person name="Zhang T."/>
            <person name="Song X."/>
            <person name="Zhang H."/>
            <person name="Dai N."/>
            <person name="Sheng W."/>
            <person name="Hou X."/>
            <person name="Wei L."/>
        </authorList>
    </citation>
    <scope>NUCLEOTIDE SEQUENCE</scope>
    <source>
        <strain evidence="26">G01</strain>
        <tissue evidence="26">Leaf</tissue>
    </source>
</reference>
<dbReference type="SUPFAM" id="SSF52058">
    <property type="entry name" value="L domain-like"/>
    <property type="match status" value="2"/>
</dbReference>